<keyword evidence="2" id="KW-0238">DNA-binding</keyword>
<reference evidence="5 6" key="1">
    <citation type="submission" date="2024-02" db="EMBL/GenBank/DDBJ databases">
        <authorList>
            <person name="Daric V."/>
            <person name="Darras S."/>
        </authorList>
    </citation>
    <scope>NUCLEOTIDE SEQUENCE [LARGE SCALE GENOMIC DNA]</scope>
</reference>
<dbReference type="PRINTS" id="PR01743">
    <property type="entry name" value="SSDNABINDING"/>
</dbReference>
<dbReference type="EMBL" id="CAWYQH010000079">
    <property type="protein sequence ID" value="CAK8680837.1"/>
    <property type="molecule type" value="Genomic_DNA"/>
</dbReference>
<dbReference type="PROSITE" id="PS50896">
    <property type="entry name" value="LISH"/>
    <property type="match status" value="1"/>
</dbReference>
<proteinExistence type="predicted"/>
<comment type="subcellular location">
    <subcellularLocation>
        <location evidence="1">Nucleus</location>
    </subcellularLocation>
</comment>
<name>A0ABP0FR01_CLALP</name>
<evidence type="ECO:0000313" key="5">
    <source>
        <dbReference type="EMBL" id="CAK8680837.1"/>
    </source>
</evidence>
<evidence type="ECO:0000256" key="1">
    <source>
        <dbReference type="ARBA" id="ARBA00004123"/>
    </source>
</evidence>
<dbReference type="PANTHER" id="PTHR12610">
    <property type="entry name" value="SINGLE STRANDED DNA BINDING PROTEIN"/>
    <property type="match status" value="1"/>
</dbReference>
<feature type="region of interest" description="Disordered" evidence="4">
    <location>
        <begin position="228"/>
        <end position="291"/>
    </location>
</feature>
<evidence type="ECO:0000313" key="6">
    <source>
        <dbReference type="Proteomes" id="UP001642483"/>
    </source>
</evidence>
<dbReference type="Pfam" id="PF04503">
    <property type="entry name" value="SSDP"/>
    <property type="match status" value="1"/>
</dbReference>
<dbReference type="PANTHER" id="PTHR12610:SF12">
    <property type="entry name" value="SEQUENCE-SPECIFIC SINGLE-STRANDED DNA-BINDING PROTEIN, ISOFORM D"/>
    <property type="match status" value="1"/>
</dbReference>
<dbReference type="InterPro" id="IPR008116">
    <property type="entry name" value="SSDP_DNA-bd"/>
</dbReference>
<keyword evidence="6" id="KW-1185">Reference proteome</keyword>
<feature type="region of interest" description="Disordered" evidence="4">
    <location>
        <begin position="360"/>
        <end position="411"/>
    </location>
</feature>
<evidence type="ECO:0008006" key="7">
    <source>
        <dbReference type="Google" id="ProtNLM"/>
    </source>
</evidence>
<keyword evidence="3" id="KW-0539">Nucleus</keyword>
<comment type="caution">
    <text evidence="5">The sequence shown here is derived from an EMBL/GenBank/DDBJ whole genome shotgun (WGS) entry which is preliminary data.</text>
</comment>
<dbReference type="InterPro" id="IPR006594">
    <property type="entry name" value="LisH"/>
</dbReference>
<protein>
    <recommendedName>
        <fullName evidence="7">LisH domain-containing protein</fullName>
    </recommendedName>
</protein>
<sequence>MYSSKPPKSNAVPSDAQAREKLAMYVYEYLLNVGAGKSAHTFLQEIGWDKNIAVGESPGFLHSWWCVFWDLYCASPERRDTCEHSPEAKAFHDYSAATAPSPSMSSMPPDGIVPAGMPPGYFPPGSAASPSPHHNPNNPLMRQGFMSPARYPPGGVRPGMQGPGPQPMFQGSEHPRQGQMIGISRMVHPRGMPPGPMGPYGPDQFQQPYGAMRLPANTLPGHTGMGMSMHGRSPWANPSGAPSGSTAGGPPGTPIMRSPQGPRVPMHPVPHPRFPSAHDPKNPDPMNSEFMNKSMSHQIQSSFPMGSVPENLPSTTIPMSGGPGLPPSTQNMTPGLNGMNGSGPDQSMIDGLPKNSPSNNMAMNSIPGAPAQMGPPGGPGGTPHTPQDGGEGDFMVPFSDNVSNNPAMGTY</sequence>
<dbReference type="Proteomes" id="UP001642483">
    <property type="component" value="Unassembled WGS sequence"/>
</dbReference>
<gene>
    <name evidence="5" type="ORF">CVLEPA_LOCUS11075</name>
</gene>
<organism evidence="5 6">
    <name type="scientific">Clavelina lepadiformis</name>
    <name type="common">Light-bulb sea squirt</name>
    <name type="synonym">Ascidia lepadiformis</name>
    <dbReference type="NCBI Taxonomy" id="159417"/>
    <lineage>
        <taxon>Eukaryota</taxon>
        <taxon>Metazoa</taxon>
        <taxon>Chordata</taxon>
        <taxon>Tunicata</taxon>
        <taxon>Ascidiacea</taxon>
        <taxon>Aplousobranchia</taxon>
        <taxon>Clavelinidae</taxon>
        <taxon>Clavelina</taxon>
    </lineage>
</organism>
<feature type="compositionally biased region" description="Polar residues" evidence="4">
    <location>
        <begin position="400"/>
        <end position="411"/>
    </location>
</feature>
<dbReference type="SMART" id="SM00667">
    <property type="entry name" value="LisH"/>
    <property type="match status" value="1"/>
</dbReference>
<evidence type="ECO:0000256" key="2">
    <source>
        <dbReference type="ARBA" id="ARBA00023125"/>
    </source>
</evidence>
<accession>A0ABP0FR01</accession>
<evidence type="ECO:0000256" key="3">
    <source>
        <dbReference type="ARBA" id="ARBA00023242"/>
    </source>
</evidence>
<evidence type="ECO:0000256" key="4">
    <source>
        <dbReference type="SAM" id="MobiDB-lite"/>
    </source>
</evidence>